<proteinExistence type="predicted"/>
<dbReference type="AlphaFoldDB" id="B4GUK2"/>
<reference evidence="2 3" key="1">
    <citation type="journal article" date="2007" name="Nature">
        <title>Evolution of genes and genomes on the Drosophila phylogeny.</title>
        <authorList>
            <consortium name="Drosophila 12 Genomes Consortium"/>
            <person name="Clark A.G."/>
            <person name="Eisen M.B."/>
            <person name="Smith D.R."/>
            <person name="Bergman C.M."/>
            <person name="Oliver B."/>
            <person name="Markow T.A."/>
            <person name="Kaufman T.C."/>
            <person name="Kellis M."/>
            <person name="Gelbart W."/>
            <person name="Iyer V.N."/>
            <person name="Pollard D.A."/>
            <person name="Sackton T.B."/>
            <person name="Larracuente A.M."/>
            <person name="Singh N.D."/>
            <person name="Abad J.P."/>
            <person name="Abt D.N."/>
            <person name="Adryan B."/>
            <person name="Aguade M."/>
            <person name="Akashi H."/>
            <person name="Anderson W.W."/>
            <person name="Aquadro C.F."/>
            <person name="Ardell D.H."/>
            <person name="Arguello R."/>
            <person name="Artieri C.G."/>
            <person name="Barbash D.A."/>
            <person name="Barker D."/>
            <person name="Barsanti P."/>
            <person name="Batterham P."/>
            <person name="Batzoglou S."/>
            <person name="Begun D."/>
            <person name="Bhutkar A."/>
            <person name="Blanco E."/>
            <person name="Bosak S.A."/>
            <person name="Bradley R.K."/>
            <person name="Brand A.D."/>
            <person name="Brent M.R."/>
            <person name="Brooks A.N."/>
            <person name="Brown R.H."/>
            <person name="Butlin R.K."/>
            <person name="Caggese C."/>
            <person name="Calvi B.R."/>
            <person name="Bernardo de Carvalho A."/>
            <person name="Caspi A."/>
            <person name="Castrezana S."/>
            <person name="Celniker S.E."/>
            <person name="Chang J.L."/>
            <person name="Chapple C."/>
            <person name="Chatterji S."/>
            <person name="Chinwalla A."/>
            <person name="Civetta A."/>
            <person name="Clifton S.W."/>
            <person name="Comeron J.M."/>
            <person name="Costello J.C."/>
            <person name="Coyne J.A."/>
            <person name="Daub J."/>
            <person name="David R.G."/>
            <person name="Delcher A.L."/>
            <person name="Delehaunty K."/>
            <person name="Do C.B."/>
            <person name="Ebling H."/>
            <person name="Edwards K."/>
            <person name="Eickbush T."/>
            <person name="Evans J.D."/>
            <person name="Filipski A."/>
            <person name="Findeiss S."/>
            <person name="Freyhult E."/>
            <person name="Fulton L."/>
            <person name="Fulton R."/>
            <person name="Garcia A.C."/>
            <person name="Gardiner A."/>
            <person name="Garfield D.A."/>
            <person name="Garvin B.E."/>
            <person name="Gibson G."/>
            <person name="Gilbert D."/>
            <person name="Gnerre S."/>
            <person name="Godfrey J."/>
            <person name="Good R."/>
            <person name="Gotea V."/>
            <person name="Gravely B."/>
            <person name="Greenberg A.J."/>
            <person name="Griffiths-Jones S."/>
            <person name="Gross S."/>
            <person name="Guigo R."/>
            <person name="Gustafson E.A."/>
            <person name="Haerty W."/>
            <person name="Hahn M.W."/>
            <person name="Halligan D.L."/>
            <person name="Halpern A.L."/>
            <person name="Halter G.M."/>
            <person name="Han M.V."/>
            <person name="Heger A."/>
            <person name="Hillier L."/>
            <person name="Hinrichs A.S."/>
            <person name="Holmes I."/>
            <person name="Hoskins R.A."/>
            <person name="Hubisz M.J."/>
            <person name="Hultmark D."/>
            <person name="Huntley M.A."/>
            <person name="Jaffe D.B."/>
            <person name="Jagadeeshan S."/>
            <person name="Jeck W.R."/>
            <person name="Johnson J."/>
            <person name="Jones C.D."/>
            <person name="Jordan W.C."/>
            <person name="Karpen G.H."/>
            <person name="Kataoka E."/>
            <person name="Keightley P.D."/>
            <person name="Kheradpour P."/>
            <person name="Kirkness E.F."/>
            <person name="Koerich L.B."/>
            <person name="Kristiansen K."/>
            <person name="Kudrna D."/>
            <person name="Kulathinal R.J."/>
            <person name="Kumar S."/>
            <person name="Kwok R."/>
            <person name="Lander E."/>
            <person name="Langley C.H."/>
            <person name="Lapoint R."/>
            <person name="Lazzaro B.P."/>
            <person name="Lee S.J."/>
            <person name="Levesque L."/>
            <person name="Li R."/>
            <person name="Lin C.F."/>
            <person name="Lin M.F."/>
            <person name="Lindblad-Toh K."/>
            <person name="Llopart A."/>
            <person name="Long M."/>
            <person name="Low L."/>
            <person name="Lozovsky E."/>
            <person name="Lu J."/>
            <person name="Luo M."/>
            <person name="Machado C.A."/>
            <person name="Makalowski W."/>
            <person name="Marzo M."/>
            <person name="Matsuda M."/>
            <person name="Matzkin L."/>
            <person name="McAllister B."/>
            <person name="McBride C.S."/>
            <person name="McKernan B."/>
            <person name="McKernan K."/>
            <person name="Mendez-Lago M."/>
            <person name="Minx P."/>
            <person name="Mollenhauer M.U."/>
            <person name="Montooth K."/>
            <person name="Mount S.M."/>
            <person name="Mu X."/>
            <person name="Myers E."/>
            <person name="Negre B."/>
            <person name="Newfeld S."/>
            <person name="Nielsen R."/>
            <person name="Noor M.A."/>
            <person name="O'Grady P."/>
            <person name="Pachter L."/>
            <person name="Papaceit M."/>
            <person name="Parisi M.J."/>
            <person name="Parisi M."/>
            <person name="Parts L."/>
            <person name="Pedersen J.S."/>
            <person name="Pesole G."/>
            <person name="Phillippy A.M."/>
            <person name="Ponting C.P."/>
            <person name="Pop M."/>
            <person name="Porcelli D."/>
            <person name="Powell J.R."/>
            <person name="Prohaska S."/>
            <person name="Pruitt K."/>
            <person name="Puig M."/>
            <person name="Quesneville H."/>
            <person name="Ram K.R."/>
            <person name="Rand D."/>
            <person name="Rasmussen M.D."/>
            <person name="Reed L.K."/>
            <person name="Reenan R."/>
            <person name="Reily A."/>
            <person name="Remington K.A."/>
            <person name="Rieger T.T."/>
            <person name="Ritchie M.G."/>
            <person name="Robin C."/>
            <person name="Rogers Y.H."/>
            <person name="Rohde C."/>
            <person name="Rozas J."/>
            <person name="Rubenfield M.J."/>
            <person name="Ruiz A."/>
            <person name="Russo S."/>
            <person name="Salzberg S.L."/>
            <person name="Sanchez-Gracia A."/>
            <person name="Saranga D.J."/>
            <person name="Sato H."/>
            <person name="Schaeffer S.W."/>
            <person name="Schatz M.C."/>
            <person name="Schlenke T."/>
            <person name="Schwartz R."/>
            <person name="Segarra C."/>
            <person name="Singh R.S."/>
            <person name="Sirot L."/>
            <person name="Sirota M."/>
            <person name="Sisneros N.B."/>
            <person name="Smith C.D."/>
            <person name="Smith T.F."/>
            <person name="Spieth J."/>
            <person name="Stage D.E."/>
            <person name="Stark A."/>
            <person name="Stephan W."/>
            <person name="Strausberg R.L."/>
            <person name="Strempel S."/>
            <person name="Sturgill D."/>
            <person name="Sutton G."/>
            <person name="Sutton G.G."/>
            <person name="Tao W."/>
            <person name="Teichmann S."/>
            <person name="Tobari Y.N."/>
            <person name="Tomimura Y."/>
            <person name="Tsolas J.M."/>
            <person name="Valente V.L."/>
            <person name="Venter E."/>
            <person name="Venter J.C."/>
            <person name="Vicario S."/>
            <person name="Vieira F.G."/>
            <person name="Vilella A.J."/>
            <person name="Villasante A."/>
            <person name="Walenz B."/>
            <person name="Wang J."/>
            <person name="Wasserman M."/>
            <person name="Watts T."/>
            <person name="Wilson D."/>
            <person name="Wilson R.K."/>
            <person name="Wing R.A."/>
            <person name="Wolfner M.F."/>
            <person name="Wong A."/>
            <person name="Wong G.K."/>
            <person name="Wu C.I."/>
            <person name="Wu G."/>
            <person name="Yamamoto D."/>
            <person name="Yang H.P."/>
            <person name="Yang S.P."/>
            <person name="Yorke J.A."/>
            <person name="Yoshida K."/>
            <person name="Zdobnov E."/>
            <person name="Zhang P."/>
            <person name="Zhang Y."/>
            <person name="Zimin A.V."/>
            <person name="Baldwin J."/>
            <person name="Abdouelleil A."/>
            <person name="Abdulkadir J."/>
            <person name="Abebe A."/>
            <person name="Abera B."/>
            <person name="Abreu J."/>
            <person name="Acer S.C."/>
            <person name="Aftuck L."/>
            <person name="Alexander A."/>
            <person name="An P."/>
            <person name="Anderson E."/>
            <person name="Anderson S."/>
            <person name="Arachi H."/>
            <person name="Azer M."/>
            <person name="Bachantsang P."/>
            <person name="Barry A."/>
            <person name="Bayul T."/>
            <person name="Berlin A."/>
            <person name="Bessette D."/>
            <person name="Bloom T."/>
            <person name="Blye J."/>
            <person name="Boguslavskiy L."/>
            <person name="Bonnet C."/>
            <person name="Boukhgalter B."/>
            <person name="Bourzgui I."/>
            <person name="Brown A."/>
            <person name="Cahill P."/>
            <person name="Channer S."/>
            <person name="Cheshatsang Y."/>
            <person name="Chuda L."/>
            <person name="Citroen M."/>
            <person name="Collymore A."/>
            <person name="Cooke P."/>
            <person name="Costello M."/>
            <person name="D'Aco K."/>
            <person name="Daza R."/>
            <person name="De Haan G."/>
            <person name="DeGray S."/>
            <person name="DeMaso C."/>
            <person name="Dhargay N."/>
            <person name="Dooley K."/>
            <person name="Dooley E."/>
            <person name="Doricent M."/>
            <person name="Dorje P."/>
            <person name="Dorjee K."/>
            <person name="Dupes A."/>
            <person name="Elong R."/>
            <person name="Falk J."/>
            <person name="Farina A."/>
            <person name="Faro S."/>
            <person name="Ferguson D."/>
            <person name="Fisher S."/>
            <person name="Foley C.D."/>
            <person name="Franke A."/>
            <person name="Friedrich D."/>
            <person name="Gadbois L."/>
            <person name="Gearin G."/>
            <person name="Gearin C.R."/>
            <person name="Giannoukos G."/>
            <person name="Goode T."/>
            <person name="Graham J."/>
            <person name="Grandbois E."/>
            <person name="Grewal S."/>
            <person name="Gyaltsen K."/>
            <person name="Hafez N."/>
            <person name="Hagos B."/>
            <person name="Hall J."/>
            <person name="Henson C."/>
            <person name="Hollinger A."/>
            <person name="Honan T."/>
            <person name="Huard M.D."/>
            <person name="Hughes L."/>
            <person name="Hurhula B."/>
            <person name="Husby M.E."/>
            <person name="Kamat A."/>
            <person name="Kanga B."/>
            <person name="Kashin S."/>
            <person name="Khazanovich D."/>
            <person name="Kisner P."/>
            <person name="Lance K."/>
            <person name="Lara M."/>
            <person name="Lee W."/>
            <person name="Lennon N."/>
            <person name="Letendre F."/>
            <person name="LeVine R."/>
            <person name="Lipovsky A."/>
            <person name="Liu X."/>
            <person name="Liu J."/>
            <person name="Liu S."/>
            <person name="Lokyitsang T."/>
            <person name="Lokyitsang Y."/>
            <person name="Lubonja R."/>
            <person name="Lui A."/>
            <person name="MacDonald P."/>
            <person name="Magnisalis V."/>
            <person name="Maru K."/>
            <person name="Matthews C."/>
            <person name="McCusker W."/>
            <person name="McDonough S."/>
            <person name="Mehta T."/>
            <person name="Meldrim J."/>
            <person name="Meneus L."/>
            <person name="Mihai O."/>
            <person name="Mihalev A."/>
            <person name="Mihova T."/>
            <person name="Mittelman R."/>
            <person name="Mlenga V."/>
            <person name="Montmayeur A."/>
            <person name="Mulrain L."/>
            <person name="Navidi A."/>
            <person name="Naylor J."/>
            <person name="Negash T."/>
            <person name="Nguyen T."/>
            <person name="Nguyen N."/>
            <person name="Nicol R."/>
            <person name="Norbu C."/>
            <person name="Norbu N."/>
            <person name="Novod N."/>
            <person name="O'Neill B."/>
            <person name="Osman S."/>
            <person name="Markiewicz E."/>
            <person name="Oyono O.L."/>
            <person name="Patti C."/>
            <person name="Phunkhang P."/>
            <person name="Pierre F."/>
            <person name="Priest M."/>
            <person name="Raghuraman S."/>
            <person name="Rege F."/>
            <person name="Reyes R."/>
            <person name="Rise C."/>
            <person name="Rogov P."/>
            <person name="Ross K."/>
            <person name="Ryan E."/>
            <person name="Settipalli S."/>
            <person name="Shea T."/>
            <person name="Sherpa N."/>
            <person name="Shi L."/>
            <person name="Shih D."/>
            <person name="Sparrow T."/>
            <person name="Spaulding J."/>
            <person name="Stalker J."/>
            <person name="Stange-Thomann N."/>
            <person name="Stavropoulos S."/>
            <person name="Stone C."/>
            <person name="Strader C."/>
            <person name="Tesfaye S."/>
            <person name="Thomson T."/>
            <person name="Thoulutsang Y."/>
            <person name="Thoulutsang D."/>
            <person name="Topham K."/>
            <person name="Topping I."/>
            <person name="Tsamla T."/>
            <person name="Vassiliev H."/>
            <person name="Vo A."/>
            <person name="Wangchuk T."/>
            <person name="Wangdi T."/>
            <person name="Weiand M."/>
            <person name="Wilkinson J."/>
            <person name="Wilson A."/>
            <person name="Yadav S."/>
            <person name="Young G."/>
            <person name="Yu Q."/>
            <person name="Zembek L."/>
            <person name="Zhong D."/>
            <person name="Zimmer A."/>
            <person name="Zwirko Z."/>
            <person name="Jaffe D.B."/>
            <person name="Alvarez P."/>
            <person name="Brockman W."/>
            <person name="Butler J."/>
            <person name="Chin C."/>
            <person name="Gnerre S."/>
            <person name="Grabherr M."/>
            <person name="Kleber M."/>
            <person name="Mauceli E."/>
            <person name="MacCallum I."/>
        </authorList>
    </citation>
    <scope>NUCLEOTIDE SEQUENCE [LARGE SCALE GENOMIC DNA]</scope>
    <source>
        <strain evidence="3">MSH-3 / Tucson 14011-0111.49</strain>
    </source>
</reference>
<dbReference type="OrthoDB" id="7883633at2759"/>
<dbReference type="Proteomes" id="UP000008744">
    <property type="component" value="Unassembled WGS sequence"/>
</dbReference>
<dbReference type="eggNOG" id="ENOG502TBHZ">
    <property type="taxonomic scope" value="Eukaryota"/>
</dbReference>
<dbReference type="OMA" id="MNISNRF"/>
<feature type="region of interest" description="Disordered" evidence="1">
    <location>
        <begin position="114"/>
        <end position="146"/>
    </location>
</feature>
<dbReference type="EMBL" id="CH479191">
    <property type="protein sequence ID" value="EDW26285.1"/>
    <property type="molecule type" value="Genomic_DNA"/>
</dbReference>
<accession>B4GUK2</accession>
<dbReference type="KEGG" id="dpe:6597124"/>
<dbReference type="PhylomeDB" id="B4GUK2"/>
<evidence type="ECO:0000313" key="2">
    <source>
        <dbReference type="EMBL" id="EDW26285.1"/>
    </source>
</evidence>
<sequence>MPMNISNRFMMLECLRENAANRRIEDQALLDRISAALVKSRESLRKIQDMNNQLKVINISVKNALASIRDPAPADVAYVVKDIYNILVDNVVASLSNPVYASVAQRLESETIIPLDSAPAPEEVPHPDSDPQPVAEPSASPELSSE</sequence>
<gene>
    <name evidence="2" type="primary">Dper\GL24548</name>
    <name evidence="2" type="ORF">Dper_GL24548</name>
</gene>
<evidence type="ECO:0000256" key="1">
    <source>
        <dbReference type="SAM" id="MobiDB-lite"/>
    </source>
</evidence>
<dbReference type="STRING" id="7234.B4GUK2"/>
<evidence type="ECO:0000313" key="3">
    <source>
        <dbReference type="Proteomes" id="UP000008744"/>
    </source>
</evidence>
<dbReference type="HOGENOM" id="CLU_1779385_0_0_1"/>
<organism evidence="3">
    <name type="scientific">Drosophila persimilis</name>
    <name type="common">Fruit fly</name>
    <dbReference type="NCBI Taxonomy" id="7234"/>
    <lineage>
        <taxon>Eukaryota</taxon>
        <taxon>Metazoa</taxon>
        <taxon>Ecdysozoa</taxon>
        <taxon>Arthropoda</taxon>
        <taxon>Hexapoda</taxon>
        <taxon>Insecta</taxon>
        <taxon>Pterygota</taxon>
        <taxon>Neoptera</taxon>
        <taxon>Endopterygota</taxon>
        <taxon>Diptera</taxon>
        <taxon>Brachycera</taxon>
        <taxon>Muscomorpha</taxon>
        <taxon>Ephydroidea</taxon>
        <taxon>Drosophilidae</taxon>
        <taxon>Drosophila</taxon>
        <taxon>Sophophora</taxon>
    </lineage>
</organism>
<feature type="compositionally biased region" description="Low complexity" evidence="1">
    <location>
        <begin position="135"/>
        <end position="146"/>
    </location>
</feature>
<keyword evidence="3" id="KW-1185">Reference proteome</keyword>
<name>B4GUK2_DROPE</name>
<protein>
    <submittedName>
        <fullName evidence="2">GL24548</fullName>
    </submittedName>
</protein>